<evidence type="ECO:0000313" key="2">
    <source>
        <dbReference type="Proteomes" id="UP000790377"/>
    </source>
</evidence>
<sequence length="322" mass="35639">MADPGLIQELQAAQTTNYIAAAAGALVAYDQVLTFAQEIEHIWDRQWNFITALYLIARYSGTLSIISVAVEAMCINWTYSVNVNNSLAQTWLENIFLVTMQAILVNRVYALFNQSRKVLIFLATLYALQTIVTFVMTALLFNNRALREYIVSIGPVIGSVIQNVTTNPDAYASFTQDVTMLAVVFNTILLFFALWAFVRHASEARALDGGWSINVLVKTLVADHLVYFVCNLIWLSLTLAANYIPNSSVLSALLAGVYDVFSALAVVVGPHMVISLRVIENKSRREGVILEDSLSAIRFAIRESPSIQSESSGDRRSVPSNE</sequence>
<keyword evidence="2" id="KW-1185">Reference proteome</keyword>
<comment type="caution">
    <text evidence="1">The sequence shown here is derived from an EMBL/GenBank/DDBJ whole genome shotgun (WGS) entry which is preliminary data.</text>
</comment>
<reference evidence="1" key="1">
    <citation type="journal article" date="2021" name="New Phytol.">
        <title>Evolutionary innovations through gain and loss of genes in the ectomycorrhizal Boletales.</title>
        <authorList>
            <person name="Wu G."/>
            <person name="Miyauchi S."/>
            <person name="Morin E."/>
            <person name="Kuo A."/>
            <person name="Drula E."/>
            <person name="Varga T."/>
            <person name="Kohler A."/>
            <person name="Feng B."/>
            <person name="Cao Y."/>
            <person name="Lipzen A."/>
            <person name="Daum C."/>
            <person name="Hundley H."/>
            <person name="Pangilinan J."/>
            <person name="Johnson J."/>
            <person name="Barry K."/>
            <person name="LaButti K."/>
            <person name="Ng V."/>
            <person name="Ahrendt S."/>
            <person name="Min B."/>
            <person name="Choi I.G."/>
            <person name="Park H."/>
            <person name="Plett J.M."/>
            <person name="Magnuson J."/>
            <person name="Spatafora J.W."/>
            <person name="Nagy L.G."/>
            <person name="Henrissat B."/>
            <person name="Grigoriev I.V."/>
            <person name="Yang Z.L."/>
            <person name="Xu J."/>
            <person name="Martin F.M."/>
        </authorList>
    </citation>
    <scope>NUCLEOTIDE SEQUENCE</scope>
    <source>
        <strain evidence="1">ATCC 28755</strain>
    </source>
</reference>
<accession>A0ACB8ADY3</accession>
<gene>
    <name evidence="1" type="ORF">BJ138DRAFT_913493</name>
</gene>
<organism evidence="1 2">
    <name type="scientific">Hygrophoropsis aurantiaca</name>
    <dbReference type="NCBI Taxonomy" id="72124"/>
    <lineage>
        <taxon>Eukaryota</taxon>
        <taxon>Fungi</taxon>
        <taxon>Dikarya</taxon>
        <taxon>Basidiomycota</taxon>
        <taxon>Agaricomycotina</taxon>
        <taxon>Agaricomycetes</taxon>
        <taxon>Agaricomycetidae</taxon>
        <taxon>Boletales</taxon>
        <taxon>Coniophorineae</taxon>
        <taxon>Hygrophoropsidaceae</taxon>
        <taxon>Hygrophoropsis</taxon>
    </lineage>
</organism>
<evidence type="ECO:0000313" key="1">
    <source>
        <dbReference type="EMBL" id="KAH7911474.1"/>
    </source>
</evidence>
<proteinExistence type="predicted"/>
<dbReference type="Proteomes" id="UP000790377">
    <property type="component" value="Unassembled WGS sequence"/>
</dbReference>
<name>A0ACB8ADY3_9AGAM</name>
<dbReference type="EMBL" id="MU267677">
    <property type="protein sequence ID" value="KAH7911474.1"/>
    <property type="molecule type" value="Genomic_DNA"/>
</dbReference>
<protein>
    <submittedName>
        <fullName evidence="1">Uncharacterized protein</fullName>
    </submittedName>
</protein>